<dbReference type="Proteomes" id="UP000218151">
    <property type="component" value="Unassembled WGS sequence"/>
</dbReference>
<feature type="region of interest" description="Disordered" evidence="1">
    <location>
        <begin position="18"/>
        <end position="38"/>
    </location>
</feature>
<dbReference type="Pfam" id="PF06439">
    <property type="entry name" value="3keto-disac_hyd"/>
    <property type="match status" value="1"/>
</dbReference>
<reference evidence="4" key="1">
    <citation type="submission" date="2017-09" db="EMBL/GenBank/DDBJ databases">
        <authorList>
            <person name="Feng G."/>
            <person name="Zhu H."/>
        </authorList>
    </citation>
    <scope>NUCLEOTIDE SEQUENCE [LARGE SCALE GENOMIC DNA]</scope>
    <source>
        <strain evidence="4">1PNM-20</strain>
    </source>
</reference>
<evidence type="ECO:0000313" key="3">
    <source>
        <dbReference type="EMBL" id="PAX07745.1"/>
    </source>
</evidence>
<dbReference type="EMBL" id="NSLI01000003">
    <property type="protein sequence ID" value="PAX07745.1"/>
    <property type="molecule type" value="Genomic_DNA"/>
</dbReference>
<accession>A0A2A2SEW0</accession>
<dbReference type="AlphaFoldDB" id="A0A2A2SEW0"/>
<protein>
    <recommendedName>
        <fullName evidence="2">3-keto-alpha-glucoside-1,2-lyase/3-keto-2-hydroxy-glucal hydratase domain-containing protein</fullName>
    </recommendedName>
</protein>
<organism evidence="3 4">
    <name type="scientific">Sphingomonas lenta</name>
    <dbReference type="NCBI Taxonomy" id="1141887"/>
    <lineage>
        <taxon>Bacteria</taxon>
        <taxon>Pseudomonadati</taxon>
        <taxon>Pseudomonadota</taxon>
        <taxon>Alphaproteobacteria</taxon>
        <taxon>Sphingomonadales</taxon>
        <taxon>Sphingomonadaceae</taxon>
        <taxon>Sphingomonas</taxon>
    </lineage>
</organism>
<gene>
    <name evidence="3" type="ORF">CKY28_08910</name>
</gene>
<dbReference type="RefSeq" id="WP_095997988.1">
    <property type="nucleotide sequence ID" value="NZ_NSLI01000003.1"/>
</dbReference>
<dbReference type="Gene3D" id="2.60.120.560">
    <property type="entry name" value="Exo-inulinase, domain 1"/>
    <property type="match status" value="1"/>
</dbReference>
<keyword evidence="4" id="KW-1185">Reference proteome</keyword>
<dbReference type="GO" id="GO:0016787">
    <property type="term" value="F:hydrolase activity"/>
    <property type="evidence" value="ECO:0007669"/>
    <property type="project" value="InterPro"/>
</dbReference>
<evidence type="ECO:0000256" key="1">
    <source>
        <dbReference type="SAM" id="MobiDB-lite"/>
    </source>
</evidence>
<proteinExistence type="predicted"/>
<name>A0A2A2SEW0_9SPHN</name>
<evidence type="ECO:0000313" key="4">
    <source>
        <dbReference type="Proteomes" id="UP000218151"/>
    </source>
</evidence>
<feature type="domain" description="3-keto-alpha-glucoside-1,2-lyase/3-keto-2-hydroxy-glucal hydratase" evidence="2">
    <location>
        <begin position="42"/>
        <end position="231"/>
    </location>
</feature>
<evidence type="ECO:0000259" key="2">
    <source>
        <dbReference type="Pfam" id="PF06439"/>
    </source>
</evidence>
<dbReference type="OrthoDB" id="176168at2"/>
<comment type="caution">
    <text evidence="3">The sequence shown here is derived from an EMBL/GenBank/DDBJ whole genome shotgun (WGS) entry which is preliminary data.</text>
</comment>
<sequence>MMLLTAPLLMLVQAGMKPEDTERWSPVPPAVEAPEGRPPSDAVVLFDGRSLAGWVGADGGPAKWTVQNGAMRVTPKTGDIASRERFGDVQLHVEWRTPTSDKEGQARSNSGVFLMGLYEVQVLDSYRAKTYVNGQAASLYKQHAPLVNASRPPGSWQSYDIVFRAPRFDGDRLVRPARVTVFHNGVLVQHDAELAGPTVYIGKPEYKPHAAALPITLQDHGDLIEYRNIWARRLR</sequence>
<dbReference type="InterPro" id="IPR010496">
    <property type="entry name" value="AL/BT2_dom"/>
</dbReference>